<dbReference type="EMBL" id="CP133613">
    <property type="protein sequence ID" value="WMV13626.1"/>
    <property type="molecule type" value="Genomic_DNA"/>
</dbReference>
<evidence type="ECO:0000313" key="3">
    <source>
        <dbReference type="Proteomes" id="UP001234989"/>
    </source>
</evidence>
<accession>A0AAF0TCC6</accession>
<proteinExistence type="predicted"/>
<feature type="compositionally biased region" description="Basic and acidic residues" evidence="1">
    <location>
        <begin position="74"/>
        <end position="84"/>
    </location>
</feature>
<dbReference type="AlphaFoldDB" id="A0AAF0TCC6"/>
<protein>
    <submittedName>
        <fullName evidence="2">Uncharacterized protein</fullName>
    </submittedName>
</protein>
<feature type="compositionally biased region" description="Polar residues" evidence="1">
    <location>
        <begin position="88"/>
        <end position="98"/>
    </location>
</feature>
<gene>
    <name evidence="2" type="ORF">MTR67_007011</name>
</gene>
<evidence type="ECO:0000256" key="1">
    <source>
        <dbReference type="SAM" id="MobiDB-lite"/>
    </source>
</evidence>
<organism evidence="2 3">
    <name type="scientific">Solanum verrucosum</name>
    <dbReference type="NCBI Taxonomy" id="315347"/>
    <lineage>
        <taxon>Eukaryota</taxon>
        <taxon>Viridiplantae</taxon>
        <taxon>Streptophyta</taxon>
        <taxon>Embryophyta</taxon>
        <taxon>Tracheophyta</taxon>
        <taxon>Spermatophyta</taxon>
        <taxon>Magnoliopsida</taxon>
        <taxon>eudicotyledons</taxon>
        <taxon>Gunneridae</taxon>
        <taxon>Pentapetalae</taxon>
        <taxon>asterids</taxon>
        <taxon>lamiids</taxon>
        <taxon>Solanales</taxon>
        <taxon>Solanaceae</taxon>
        <taxon>Solanoideae</taxon>
        <taxon>Solaneae</taxon>
        <taxon>Solanum</taxon>
    </lineage>
</organism>
<name>A0AAF0TCC6_SOLVR</name>
<reference evidence="2" key="1">
    <citation type="submission" date="2023-08" db="EMBL/GenBank/DDBJ databases">
        <title>A de novo genome assembly of Solanum verrucosum Schlechtendal, a Mexican diploid species geographically isolated from the other diploid A-genome species in potato relatives.</title>
        <authorList>
            <person name="Hosaka K."/>
        </authorList>
    </citation>
    <scope>NUCLEOTIDE SEQUENCE</scope>
    <source>
        <tissue evidence="2">Young leaves</tissue>
    </source>
</reference>
<sequence length="178" mass="19768">MNSVNVVGVGAVNPEEAQFEALKNEEVNFLANQGGGYRQIYPRPGGNSSWNIDGGWRDHDREWDDHNATCKEREGYKDRCHEPPSRAVGSTSHGQDQESWSLPWSLDSSYATLCPKPPCLSHLHEGLHEPWSRPQAVVLSVKFEAVAKFLGGHSTMTKARPRVSFTSHGGDNDSWSHS</sequence>
<evidence type="ECO:0000313" key="2">
    <source>
        <dbReference type="EMBL" id="WMV13626.1"/>
    </source>
</evidence>
<keyword evidence="3" id="KW-1185">Reference proteome</keyword>
<feature type="region of interest" description="Disordered" evidence="1">
    <location>
        <begin position="74"/>
        <end position="98"/>
    </location>
</feature>
<dbReference type="Proteomes" id="UP001234989">
    <property type="component" value="Chromosome 2"/>
</dbReference>